<organism evidence="9 10">
    <name type="scientific">Myroides phaeus</name>
    <dbReference type="NCBI Taxonomy" id="702745"/>
    <lineage>
        <taxon>Bacteria</taxon>
        <taxon>Pseudomonadati</taxon>
        <taxon>Bacteroidota</taxon>
        <taxon>Flavobacteriia</taxon>
        <taxon>Flavobacteriales</taxon>
        <taxon>Flavobacteriaceae</taxon>
        <taxon>Myroides</taxon>
    </lineage>
</organism>
<keyword evidence="6 7" id="KW-0998">Cell outer membrane</keyword>
<dbReference type="PROSITE" id="PS52016">
    <property type="entry name" value="TONB_DEPENDENT_REC_3"/>
    <property type="match status" value="1"/>
</dbReference>
<keyword evidence="2 7" id="KW-0813">Transport</keyword>
<dbReference type="GO" id="GO:0009279">
    <property type="term" value="C:cell outer membrane"/>
    <property type="evidence" value="ECO:0007669"/>
    <property type="project" value="UniProtKB-SubCell"/>
</dbReference>
<evidence type="ECO:0000256" key="5">
    <source>
        <dbReference type="ARBA" id="ARBA00023136"/>
    </source>
</evidence>
<dbReference type="SUPFAM" id="SSF56935">
    <property type="entry name" value="Porins"/>
    <property type="match status" value="1"/>
</dbReference>
<evidence type="ECO:0000313" key="9">
    <source>
        <dbReference type="EMBL" id="SDH79023.1"/>
    </source>
</evidence>
<dbReference type="AlphaFoldDB" id="A0A1G8FA50"/>
<evidence type="ECO:0000259" key="8">
    <source>
        <dbReference type="Pfam" id="PF07715"/>
    </source>
</evidence>
<reference evidence="10" key="1">
    <citation type="submission" date="2016-10" db="EMBL/GenBank/DDBJ databases">
        <authorList>
            <person name="Varghese N."/>
            <person name="Submissions S."/>
        </authorList>
    </citation>
    <scope>NUCLEOTIDE SEQUENCE [LARGE SCALE GENOMIC DNA]</scope>
    <source>
        <strain evidence="10">DSM 23313</strain>
    </source>
</reference>
<dbReference type="Gene3D" id="2.170.130.10">
    <property type="entry name" value="TonB-dependent receptor, plug domain"/>
    <property type="match status" value="1"/>
</dbReference>
<evidence type="ECO:0000256" key="6">
    <source>
        <dbReference type="ARBA" id="ARBA00023237"/>
    </source>
</evidence>
<feature type="domain" description="TonB-dependent receptor plug" evidence="8">
    <location>
        <begin position="45"/>
        <end position="134"/>
    </location>
</feature>
<keyword evidence="5 7" id="KW-0472">Membrane</keyword>
<evidence type="ECO:0000256" key="1">
    <source>
        <dbReference type="ARBA" id="ARBA00004571"/>
    </source>
</evidence>
<evidence type="ECO:0000256" key="7">
    <source>
        <dbReference type="PROSITE-ProRule" id="PRU01360"/>
    </source>
</evidence>
<keyword evidence="4 7" id="KW-0812">Transmembrane</keyword>
<keyword evidence="3 7" id="KW-1134">Transmembrane beta strand</keyword>
<evidence type="ECO:0000256" key="2">
    <source>
        <dbReference type="ARBA" id="ARBA00022448"/>
    </source>
</evidence>
<name>A0A1G8FA50_9FLAO</name>
<keyword evidence="10" id="KW-1185">Reference proteome</keyword>
<dbReference type="InterPro" id="IPR037066">
    <property type="entry name" value="Plug_dom_sf"/>
</dbReference>
<evidence type="ECO:0000256" key="4">
    <source>
        <dbReference type="ARBA" id="ARBA00022692"/>
    </source>
</evidence>
<dbReference type="InterPro" id="IPR039426">
    <property type="entry name" value="TonB-dep_rcpt-like"/>
</dbReference>
<comment type="subcellular location">
    <subcellularLocation>
        <location evidence="1 7">Cell outer membrane</location>
        <topology evidence="1 7">Multi-pass membrane protein</topology>
    </subcellularLocation>
</comment>
<dbReference type="Pfam" id="PF07715">
    <property type="entry name" value="Plug"/>
    <property type="match status" value="1"/>
</dbReference>
<dbReference type="RefSeq" id="WP_090409382.1">
    <property type="nucleotide sequence ID" value="NZ_FNDQ01000015.1"/>
</dbReference>
<evidence type="ECO:0000256" key="3">
    <source>
        <dbReference type="ARBA" id="ARBA00022452"/>
    </source>
</evidence>
<protein>
    <submittedName>
        <fullName evidence="9">Iron complex outermembrane recepter protein</fullName>
    </submittedName>
</protein>
<proteinExistence type="inferred from homology"/>
<dbReference type="InterPro" id="IPR012910">
    <property type="entry name" value="Plug_dom"/>
</dbReference>
<dbReference type="STRING" id="702745.SAMN05421818_11546"/>
<accession>A0A1G8FA50</accession>
<sequence>MFKHIYITGVLTALSATTAIGQNTSANDTLKNSNLKEVVLTYSKEKELVDKKPLTTIDDYLAKKENITLVRRGAYAWEPLINNMTIERTRQTIDGMQIFHACTDKMDPITSYVEINNLDQIDVTSGSQGSIFGPTLGGSIDLRTKKLAFTEDKQFSGQVQTGFESINKQKIVGGNFDFTSKKFYASGSIMFRDADNYKAGGNKEVLYSQFRKLNTSGILGYSINKSNSVEAAIIYDKATDIGYPALPMDVSLAEAIITSVKHTYIPTDSWVTKWETKLYYNTITHRMDDTNRPDVAIRMDMPGWSDTFGAYSTISATAKENHHLSATVNTYHNKSIAEMTMFSTLTNAVNMSVYTWPNVKTTYVGGTFKDHWQIDDSQSLMLTASIGSHNNTVSEAGVNQLRIFLVDDSFKKDKTRVVGNFAANYEKLQDNWVYGVGIGYGNRAPSVSEGYGYYLFNSGDKYDYIGNPGMKNESSYEANLFVKYVTPAFSTKLSGNFFYLDNYIIGVITPPFNAMTPGGNGLKIYQNIDHAIQATIDWNFKYNVDTHWTVSGGVGYSYGKDKDENTLPFISPIAYRAAVDYKYNSFNTQLGVTGNAVKSNAAEAYGETTTPAYATLNYNANYKFNFGTQMLSIGAGVENILDTNYTTYSDWNKIPNPGRNFFVNLSYKL</sequence>
<evidence type="ECO:0000313" key="10">
    <source>
        <dbReference type="Proteomes" id="UP000243588"/>
    </source>
</evidence>
<dbReference type="InterPro" id="IPR036942">
    <property type="entry name" value="Beta-barrel_TonB_sf"/>
</dbReference>
<dbReference type="Proteomes" id="UP000243588">
    <property type="component" value="Unassembled WGS sequence"/>
</dbReference>
<dbReference type="EMBL" id="FNDQ01000015">
    <property type="protein sequence ID" value="SDH79023.1"/>
    <property type="molecule type" value="Genomic_DNA"/>
</dbReference>
<dbReference type="Gene3D" id="2.40.170.20">
    <property type="entry name" value="TonB-dependent receptor, beta-barrel domain"/>
    <property type="match status" value="1"/>
</dbReference>
<gene>
    <name evidence="9" type="ORF">SAMN05421818_11546</name>
</gene>
<comment type="similarity">
    <text evidence="7">Belongs to the TonB-dependent receptor family.</text>
</comment>